<proteinExistence type="predicted"/>
<sequence length="431" mass="50651">MDNSYTSCEVDRNSKDIRLLTLQHNNDEDIIRCDMQTYSSRDRPSYTALSYTWGVNTMHADIELNGFKVSVRENLWDFLHQQLLHGNYGPFWIDALCINQSDVRERNRQVQMMGSIYEEAHRLLIWLGKESDDSNLAMQALADWEWCRRTTIQHLFATEGKISDIFLARGTKSVVTWNSQQVCGILSLCQRKYWSRMWIIQEIMLASRIEIHCGPKILEWYKLEQLYYYLNTQPNVQKDMDTPFHNAVRASPAVRTSPVMSIVKIRAVGMPTAQLRRWHKEFSIEDLMETYSDHECEDVRDKVYALVGVTTCGFSIVVDYRKQVKDVLLDVFYFSSTKMAFNECWDKDGLSNFGRLLEKVLRVPFPEPELQFHINHSYALTSEKLPKYMQKKRKDREEFGFNMVYGAGEFFRDIQLARRNTSYAYESAHTQ</sequence>
<dbReference type="AlphaFoldDB" id="A0A8J2N204"/>
<name>A0A8J2N204_9PLEO</name>
<dbReference type="Proteomes" id="UP000676310">
    <property type="component" value="Unassembled WGS sequence"/>
</dbReference>
<evidence type="ECO:0000259" key="1">
    <source>
        <dbReference type="Pfam" id="PF06985"/>
    </source>
</evidence>
<dbReference type="PANTHER" id="PTHR24148">
    <property type="entry name" value="ANKYRIN REPEAT DOMAIN-CONTAINING PROTEIN 39 HOMOLOG-RELATED"/>
    <property type="match status" value="1"/>
</dbReference>
<protein>
    <recommendedName>
        <fullName evidence="1">Heterokaryon incompatibility domain-containing protein</fullName>
    </recommendedName>
</protein>
<dbReference type="InterPro" id="IPR052895">
    <property type="entry name" value="HetReg/Transcr_Mod"/>
</dbReference>
<gene>
    <name evidence="2" type="ORF">ALTATR162_LOCUS7673</name>
</gene>
<dbReference type="Pfam" id="PF06985">
    <property type="entry name" value="HET"/>
    <property type="match status" value="1"/>
</dbReference>
<keyword evidence="3" id="KW-1185">Reference proteome</keyword>
<feature type="domain" description="Heterokaryon incompatibility" evidence="1">
    <location>
        <begin position="46"/>
        <end position="202"/>
    </location>
</feature>
<dbReference type="InterPro" id="IPR010730">
    <property type="entry name" value="HET"/>
</dbReference>
<dbReference type="RefSeq" id="XP_043171236.1">
    <property type="nucleotide sequence ID" value="XM_043315301.1"/>
</dbReference>
<comment type="caution">
    <text evidence="2">The sequence shown here is derived from an EMBL/GenBank/DDBJ whole genome shotgun (WGS) entry which is preliminary data.</text>
</comment>
<evidence type="ECO:0000313" key="2">
    <source>
        <dbReference type="EMBL" id="CAG5173718.1"/>
    </source>
</evidence>
<dbReference type="OrthoDB" id="5386682at2759"/>
<accession>A0A8J2N204</accession>
<reference evidence="2" key="1">
    <citation type="submission" date="2021-05" db="EMBL/GenBank/DDBJ databases">
        <authorList>
            <person name="Stam R."/>
        </authorList>
    </citation>
    <scope>NUCLEOTIDE SEQUENCE</scope>
    <source>
        <strain evidence="2">CS162</strain>
    </source>
</reference>
<dbReference type="PANTHER" id="PTHR24148:SF73">
    <property type="entry name" value="HET DOMAIN PROTEIN (AFU_ORTHOLOGUE AFUA_8G01020)"/>
    <property type="match status" value="1"/>
</dbReference>
<evidence type="ECO:0000313" key="3">
    <source>
        <dbReference type="Proteomes" id="UP000676310"/>
    </source>
</evidence>
<organism evidence="2 3">
    <name type="scientific">Alternaria atra</name>
    <dbReference type="NCBI Taxonomy" id="119953"/>
    <lineage>
        <taxon>Eukaryota</taxon>
        <taxon>Fungi</taxon>
        <taxon>Dikarya</taxon>
        <taxon>Ascomycota</taxon>
        <taxon>Pezizomycotina</taxon>
        <taxon>Dothideomycetes</taxon>
        <taxon>Pleosporomycetidae</taxon>
        <taxon>Pleosporales</taxon>
        <taxon>Pleosporineae</taxon>
        <taxon>Pleosporaceae</taxon>
        <taxon>Alternaria</taxon>
        <taxon>Alternaria sect. Ulocladioides</taxon>
    </lineage>
</organism>
<dbReference type="GeneID" id="67019699"/>
<dbReference type="EMBL" id="CAJRGZ010000022">
    <property type="protein sequence ID" value="CAG5173718.1"/>
    <property type="molecule type" value="Genomic_DNA"/>
</dbReference>